<gene>
    <name evidence="1" type="ORF">OCS65_13040</name>
</gene>
<sequence>MIFRNGETLIKNSDIRRGSEPTLHDVVGTLGGDQLAQQLRTLFGLDERLQPICTVNFLRYIDATRSSRVAALPPEGIPIAFVTLADYARSVLSIRSFIESTSKDFQLHRLVTKREGDRPRPSTVSNLVFPAVEHELIWDDPQVSLPTTVRTSLKGLLFIALLSGEAPLMVRRLSLARELSKPTGGRLTRLQGPSIREHECKAVTLLEDYLSNPQQRGKELRELLRRILDMQFSSVSRWKDPVPAYQRYQELRPVATPVQPSAPVTADPRYRSGFTMDDLRSPSRVRALYGSSVYLDEDRFGVLDDMIAYFGPDRCFLARGEFHGKDSLDVDTSAIDHTYVILVVDSGRDEPYKYDAIAISPFAGAHAVYYVRSDAAQRSWQDVLATGQKILARALGARRLPFRGGSEFDPYESMTMKLQALAECTAEDFYSGRKLQFDKWSMAYAVVC</sequence>
<dbReference type="GeneID" id="83621359"/>
<dbReference type="Proteomes" id="UP001163947">
    <property type="component" value="Chromosome"/>
</dbReference>
<name>A0AA46NYB3_9NOCA</name>
<evidence type="ECO:0000313" key="1">
    <source>
        <dbReference type="EMBL" id="UYF96608.1"/>
    </source>
</evidence>
<dbReference type="EMBL" id="CP106982">
    <property type="protein sequence ID" value="UYF96608.1"/>
    <property type="molecule type" value="Genomic_DNA"/>
</dbReference>
<organism evidence="1 2">
    <name type="scientific">Rhodococcus aetherivorans</name>
    <dbReference type="NCBI Taxonomy" id="191292"/>
    <lineage>
        <taxon>Bacteria</taxon>
        <taxon>Bacillati</taxon>
        <taxon>Actinomycetota</taxon>
        <taxon>Actinomycetes</taxon>
        <taxon>Mycobacteriales</taxon>
        <taxon>Nocardiaceae</taxon>
        <taxon>Rhodococcus</taxon>
    </lineage>
</organism>
<proteinExistence type="predicted"/>
<dbReference type="RefSeq" id="WP_263510317.1">
    <property type="nucleotide sequence ID" value="NZ_CP106982.1"/>
</dbReference>
<reference evidence="1" key="1">
    <citation type="submission" date="2022-09" db="EMBL/GenBank/DDBJ databases">
        <title>The genome sequence of Rhodococcus aetherivorans N1.</title>
        <authorList>
            <person name="Jiang W."/>
        </authorList>
    </citation>
    <scope>NUCLEOTIDE SEQUENCE</scope>
    <source>
        <strain evidence="1">N1</strain>
    </source>
</reference>
<dbReference type="AlphaFoldDB" id="A0AA46NYB3"/>
<evidence type="ECO:0000313" key="2">
    <source>
        <dbReference type="Proteomes" id="UP001163947"/>
    </source>
</evidence>
<accession>A0AA46NYB3</accession>
<protein>
    <submittedName>
        <fullName evidence="1">Uncharacterized protein</fullName>
    </submittedName>
</protein>